<dbReference type="Pfam" id="PF20209">
    <property type="entry name" value="DUF6570"/>
    <property type="match status" value="1"/>
</dbReference>
<evidence type="ECO:0008006" key="6">
    <source>
        <dbReference type="Google" id="ProtNLM"/>
    </source>
</evidence>
<evidence type="ECO:0000313" key="4">
    <source>
        <dbReference type="EMBL" id="CAD6946599.1"/>
    </source>
</evidence>
<evidence type="ECO:0000259" key="3">
    <source>
        <dbReference type="Pfam" id="PF20209"/>
    </source>
</evidence>
<comment type="caution">
    <text evidence="4">The sequence shown here is derived from an EMBL/GenBank/DDBJ whole genome shotgun (WGS) entry which is preliminary data.</text>
</comment>
<feature type="domain" description="Helitron helicase-like" evidence="2">
    <location>
        <begin position="477"/>
        <end position="704"/>
    </location>
</feature>
<evidence type="ECO:0000256" key="1">
    <source>
        <dbReference type="SAM" id="MobiDB-lite"/>
    </source>
</evidence>
<organism evidence="4 5">
    <name type="scientific">Tilletia caries</name>
    <name type="common">wheat bunt fungus</name>
    <dbReference type="NCBI Taxonomy" id="13290"/>
    <lineage>
        <taxon>Eukaryota</taxon>
        <taxon>Fungi</taxon>
        <taxon>Dikarya</taxon>
        <taxon>Basidiomycota</taxon>
        <taxon>Ustilaginomycotina</taxon>
        <taxon>Exobasidiomycetes</taxon>
        <taxon>Tilletiales</taxon>
        <taxon>Tilletiaceae</taxon>
        <taxon>Tilletia</taxon>
    </lineage>
</organism>
<reference evidence="4" key="1">
    <citation type="submission" date="2020-10" db="EMBL/GenBank/DDBJ databases">
        <authorList>
            <person name="Sedaghatjoo S."/>
        </authorList>
    </citation>
    <scope>NUCLEOTIDE SEQUENCE</scope>
    <source>
        <strain evidence="4">AZH3</strain>
    </source>
</reference>
<accession>A0ABN7J4H3</accession>
<evidence type="ECO:0000259" key="2">
    <source>
        <dbReference type="Pfam" id="PF14214"/>
    </source>
</evidence>
<feature type="region of interest" description="Disordered" evidence="1">
    <location>
        <begin position="741"/>
        <end position="771"/>
    </location>
</feature>
<dbReference type="Proteomes" id="UP000836402">
    <property type="component" value="Unassembled WGS sequence"/>
</dbReference>
<sequence>MAQDEVASLERAARLPISEIGSPTVYLRTIHRQMAERYGAFLPTYLSSHYRRMHLQLGAVATEIQPVGATTEPEDAAPDDLPSWPQPVPLTVVNNCMESFAQGTTLEIAGTCAVCGRRTFSEDLLFTARNVVCRRVPATTLDLSILNITDPHLLGRPSRHFEYGDPALDGLALHREGIHFKDGISELDVCGDCHSSIVTVPPKLPALALANDNIRGYLPDELQDITWLEERLCAKYLASAYIVRLYDLTAPGAVEERPRVMKGHACSFPLNTVSTAAKLPWPVEGNTALLSCIVIGPRKPRMMDLRNVFKVRRDKVKSLLLYLKEHCKGYPQVSVDEDALNSLPDDDVPELIMRHVQYQTHNEVPSLFAKETAGLDVHPAELGDNDDDDPEARTFLEHHGLLDINGISVPAHARSAAGLANATGTERPDLITRHGSTFIEDYNNPDLFPGMFPTLFPWGTGGFEQKTRRAALSFGRHAKYLLDLSEPDFRRHWSYVFVVANIKQRRAIHLGSRLACKAQDFARFSSLLTTLDPAVVQRVAQHVARGGSLATLSGDEVQIFSLLKKCELVSANVPGSKAVMTRARADIRAYIGRYGIFQLFLTLNPGPSHSPVFQIFFGGRSVTLNGRTPPLPGSKVRASRVADDPVAASDYFHFHIYAVFQYLLGWDIRKNRSSATGGLFGRLAAFYLVKEHSMRGQLHCHSLIWLEGGLNPSNLRARMQTDEEFQTRYLQFFDELLHHGYPSTDVRQEGPQSTGRKPRQELPPRPSDPDFVEQFEVDHSLLLALR</sequence>
<dbReference type="InterPro" id="IPR046700">
    <property type="entry name" value="DUF6570"/>
</dbReference>
<proteinExistence type="predicted"/>
<dbReference type="EMBL" id="CAJHJG010004986">
    <property type="protein sequence ID" value="CAD6946599.1"/>
    <property type="molecule type" value="Genomic_DNA"/>
</dbReference>
<dbReference type="InterPro" id="IPR025476">
    <property type="entry name" value="Helitron_helicase-like"/>
</dbReference>
<gene>
    <name evidence="4" type="ORF">JKIAZH3_G9127</name>
</gene>
<protein>
    <recommendedName>
        <fullName evidence="6">Helitron helicase-like domain-containing protein</fullName>
    </recommendedName>
</protein>
<keyword evidence="5" id="KW-1185">Reference proteome</keyword>
<evidence type="ECO:0000313" key="5">
    <source>
        <dbReference type="Proteomes" id="UP000836402"/>
    </source>
</evidence>
<name>A0ABN7J4H3_9BASI</name>
<feature type="domain" description="DUF6570" evidence="3">
    <location>
        <begin position="202"/>
        <end position="341"/>
    </location>
</feature>
<dbReference type="Pfam" id="PF14214">
    <property type="entry name" value="Helitron_like_N"/>
    <property type="match status" value="1"/>
</dbReference>